<dbReference type="PANTHER" id="PTHR10869:SF236">
    <property type="entry name" value="PROLYL 4-HYDROXYLASE ALPHA SUBUNIT DOMAIN-CONTAINING PROTEIN"/>
    <property type="match status" value="1"/>
</dbReference>
<keyword evidence="5" id="KW-0408">Iron</keyword>
<dbReference type="PANTHER" id="PTHR10869">
    <property type="entry name" value="PROLYL 4-HYDROXYLASE ALPHA SUBUNIT"/>
    <property type="match status" value="1"/>
</dbReference>
<reference evidence="7" key="1">
    <citation type="submission" date="2022-08" db="EMBL/GenBank/DDBJ databases">
        <authorList>
            <consortium name="DOE Joint Genome Institute"/>
            <person name="Min B."/>
            <person name="Riley R."/>
            <person name="Sierra-Patev S."/>
            <person name="Naranjo-Ortiz M."/>
            <person name="Looney B."/>
            <person name="Konkel Z."/>
            <person name="Slot J.C."/>
            <person name="Sakamoto Y."/>
            <person name="Steenwyk J.L."/>
            <person name="Rokas A."/>
            <person name="Carro J."/>
            <person name="Camarero S."/>
            <person name="Ferreira P."/>
            <person name="Molpeceres G."/>
            <person name="Ruiz-Duenas F.J."/>
            <person name="Serrano A."/>
            <person name="Henrissat B."/>
            <person name="Drula E."/>
            <person name="Hughes K.W."/>
            <person name="Mata J.L."/>
            <person name="Ishikawa N.K."/>
            <person name="Vargas-Isla R."/>
            <person name="Ushijima S."/>
            <person name="Smith C.A."/>
            <person name="Ahrendt S."/>
            <person name="Andreopoulos W."/>
            <person name="He G."/>
            <person name="Labutti K."/>
            <person name="Lipzen A."/>
            <person name="Ng V."/>
            <person name="Sandor L."/>
            <person name="Barry K."/>
            <person name="Martinez A.T."/>
            <person name="Xiao Y."/>
            <person name="Gibbons J.G."/>
            <person name="Terashima K."/>
            <person name="Hibbett D.S."/>
            <person name="Grigoriev I.V."/>
        </authorList>
    </citation>
    <scope>NUCLEOTIDE SEQUENCE</scope>
    <source>
        <strain evidence="7">Sp2 HRB7682 ss15</strain>
    </source>
</reference>
<feature type="domain" description="Fe2OG dioxygenase" evidence="6">
    <location>
        <begin position="166"/>
        <end position="284"/>
    </location>
</feature>
<dbReference type="InterPro" id="IPR006620">
    <property type="entry name" value="Pro_4_hyd_alph"/>
</dbReference>
<comment type="cofactor">
    <cofactor evidence="1">
        <name>L-ascorbate</name>
        <dbReference type="ChEBI" id="CHEBI:38290"/>
    </cofactor>
</comment>
<dbReference type="GO" id="GO:0004656">
    <property type="term" value="F:procollagen-proline 4-dioxygenase activity"/>
    <property type="evidence" value="ECO:0007669"/>
    <property type="project" value="TreeGrafter"/>
</dbReference>
<evidence type="ECO:0000313" key="7">
    <source>
        <dbReference type="EMBL" id="KAJ4471355.1"/>
    </source>
</evidence>
<dbReference type="InterPro" id="IPR005123">
    <property type="entry name" value="Oxoglu/Fe-dep_dioxygenase_dom"/>
</dbReference>
<keyword evidence="3" id="KW-0223">Dioxygenase</keyword>
<dbReference type="Proteomes" id="UP001150238">
    <property type="component" value="Unassembled WGS sequence"/>
</dbReference>
<comment type="caution">
    <text evidence="7">The sequence shown here is derived from an EMBL/GenBank/DDBJ whole genome shotgun (WGS) entry which is preliminary data.</text>
</comment>
<organism evidence="7 8">
    <name type="scientific">Lentinula lateritia</name>
    <dbReference type="NCBI Taxonomy" id="40482"/>
    <lineage>
        <taxon>Eukaryota</taxon>
        <taxon>Fungi</taxon>
        <taxon>Dikarya</taxon>
        <taxon>Basidiomycota</taxon>
        <taxon>Agaricomycotina</taxon>
        <taxon>Agaricomycetes</taxon>
        <taxon>Agaricomycetidae</taxon>
        <taxon>Agaricales</taxon>
        <taxon>Marasmiineae</taxon>
        <taxon>Omphalotaceae</taxon>
        <taxon>Lentinula</taxon>
    </lineage>
</organism>
<protein>
    <recommendedName>
        <fullName evidence="6">Fe2OG dioxygenase domain-containing protein</fullName>
    </recommendedName>
</protein>
<evidence type="ECO:0000256" key="2">
    <source>
        <dbReference type="ARBA" id="ARBA00022723"/>
    </source>
</evidence>
<evidence type="ECO:0000256" key="3">
    <source>
        <dbReference type="ARBA" id="ARBA00022964"/>
    </source>
</evidence>
<dbReference type="Gene3D" id="2.60.120.620">
    <property type="entry name" value="q2cbj1_9rhob like domain"/>
    <property type="match status" value="1"/>
</dbReference>
<dbReference type="SMART" id="SM00702">
    <property type="entry name" value="P4Hc"/>
    <property type="match status" value="1"/>
</dbReference>
<keyword evidence="4" id="KW-0560">Oxidoreductase</keyword>
<accession>A0A9W9A056</accession>
<keyword evidence="2" id="KW-0479">Metal-binding</keyword>
<dbReference type="FunFam" id="2.60.120.620:FF:000021">
    <property type="entry name" value="WGS project CABT00000000 data, contig 2.8"/>
    <property type="match status" value="1"/>
</dbReference>
<dbReference type="GO" id="GO:0005783">
    <property type="term" value="C:endoplasmic reticulum"/>
    <property type="evidence" value="ECO:0007669"/>
    <property type="project" value="TreeGrafter"/>
</dbReference>
<evidence type="ECO:0000256" key="1">
    <source>
        <dbReference type="ARBA" id="ARBA00001961"/>
    </source>
</evidence>
<evidence type="ECO:0000259" key="6">
    <source>
        <dbReference type="PROSITE" id="PS51471"/>
    </source>
</evidence>
<evidence type="ECO:0000313" key="8">
    <source>
        <dbReference type="Proteomes" id="UP001150238"/>
    </source>
</evidence>
<sequence length="284" mass="31871">MKHQISDRNTRCIATLNSPQPVVRRAHYCVEMAPKGRKKDTAIYTPLEQPPIWPPFKSLIPSNLLSIQEILTNQIVTIPHFWPASLCKTYVSFLSNLPLVTTPGKPKKGDAVRVNDRFQIQDALFATRLWEETGLKDIIMGYVQSEDGLQLDGEARKQLWGGELVGLNPNIRVYRYSKGQFFDQHYDDSNNVTVRSGQTDIPAHTTWTLLLYLTSPATGCLGGETVFYPDPAIKKTPSPQPVIVNLEVGLALLHRHGAECMLHEGAEVLAGEKWVIRSDLCVKR</sequence>
<dbReference type="GO" id="GO:0005506">
    <property type="term" value="F:iron ion binding"/>
    <property type="evidence" value="ECO:0007669"/>
    <property type="project" value="InterPro"/>
</dbReference>
<gene>
    <name evidence="7" type="ORF">C8J55DRAFT_521452</name>
</gene>
<dbReference type="AlphaFoldDB" id="A0A9W9A056"/>
<evidence type="ECO:0000256" key="4">
    <source>
        <dbReference type="ARBA" id="ARBA00023002"/>
    </source>
</evidence>
<dbReference type="EMBL" id="JANVFS010000029">
    <property type="protein sequence ID" value="KAJ4471355.1"/>
    <property type="molecule type" value="Genomic_DNA"/>
</dbReference>
<dbReference type="InterPro" id="IPR045054">
    <property type="entry name" value="P4HA-like"/>
</dbReference>
<dbReference type="GO" id="GO:0031418">
    <property type="term" value="F:L-ascorbic acid binding"/>
    <property type="evidence" value="ECO:0007669"/>
    <property type="project" value="InterPro"/>
</dbReference>
<dbReference type="PROSITE" id="PS51471">
    <property type="entry name" value="FE2OG_OXY"/>
    <property type="match status" value="1"/>
</dbReference>
<reference evidence="7" key="2">
    <citation type="journal article" date="2023" name="Proc. Natl. Acad. Sci. U.S.A.">
        <title>A global phylogenomic analysis of the shiitake genus Lentinula.</title>
        <authorList>
            <person name="Sierra-Patev S."/>
            <person name="Min B."/>
            <person name="Naranjo-Ortiz M."/>
            <person name="Looney B."/>
            <person name="Konkel Z."/>
            <person name="Slot J.C."/>
            <person name="Sakamoto Y."/>
            <person name="Steenwyk J.L."/>
            <person name="Rokas A."/>
            <person name="Carro J."/>
            <person name="Camarero S."/>
            <person name="Ferreira P."/>
            <person name="Molpeceres G."/>
            <person name="Ruiz-Duenas F.J."/>
            <person name="Serrano A."/>
            <person name="Henrissat B."/>
            <person name="Drula E."/>
            <person name="Hughes K.W."/>
            <person name="Mata J.L."/>
            <person name="Ishikawa N.K."/>
            <person name="Vargas-Isla R."/>
            <person name="Ushijima S."/>
            <person name="Smith C.A."/>
            <person name="Donoghue J."/>
            <person name="Ahrendt S."/>
            <person name="Andreopoulos W."/>
            <person name="He G."/>
            <person name="LaButti K."/>
            <person name="Lipzen A."/>
            <person name="Ng V."/>
            <person name="Riley R."/>
            <person name="Sandor L."/>
            <person name="Barry K."/>
            <person name="Martinez A.T."/>
            <person name="Xiao Y."/>
            <person name="Gibbons J.G."/>
            <person name="Terashima K."/>
            <person name="Grigoriev I.V."/>
            <person name="Hibbett D."/>
        </authorList>
    </citation>
    <scope>NUCLEOTIDE SEQUENCE</scope>
    <source>
        <strain evidence="7">Sp2 HRB7682 ss15</strain>
    </source>
</reference>
<evidence type="ECO:0000256" key="5">
    <source>
        <dbReference type="ARBA" id="ARBA00023004"/>
    </source>
</evidence>
<name>A0A9W9A056_9AGAR</name>
<proteinExistence type="predicted"/>